<reference evidence="2 3" key="1">
    <citation type="submission" date="2014-03" db="EMBL/GenBank/DDBJ databases">
        <title>Genomics of Bifidobacteria.</title>
        <authorList>
            <person name="Ventura M."/>
            <person name="Milani C."/>
            <person name="Lugli G.A."/>
        </authorList>
    </citation>
    <scope>NUCLEOTIDE SEQUENCE [LARGE SCALE GENOMIC DNA]</scope>
    <source>
        <strain evidence="2 3">DSM 23969</strain>
    </source>
</reference>
<comment type="caution">
    <text evidence="2">The sequence shown here is derived from an EMBL/GenBank/DDBJ whole genome shotgun (WGS) entry which is preliminary data.</text>
</comment>
<feature type="region of interest" description="Disordered" evidence="1">
    <location>
        <begin position="1"/>
        <end position="40"/>
    </location>
</feature>
<keyword evidence="3" id="KW-1185">Reference proteome</keyword>
<evidence type="ECO:0000256" key="1">
    <source>
        <dbReference type="SAM" id="MobiDB-lite"/>
    </source>
</evidence>
<organism evidence="2 3">
    <name type="scientific">Bifidobacterium biavatii DSM 23969</name>
    <dbReference type="NCBI Taxonomy" id="1437608"/>
    <lineage>
        <taxon>Bacteria</taxon>
        <taxon>Bacillati</taxon>
        <taxon>Actinomycetota</taxon>
        <taxon>Actinomycetes</taxon>
        <taxon>Bifidobacteriales</taxon>
        <taxon>Bifidobacteriaceae</taxon>
        <taxon>Bifidobacterium</taxon>
    </lineage>
</organism>
<dbReference type="RefSeq" id="WP_274518579.1">
    <property type="nucleotide sequence ID" value="NZ_JDUU01000040.1"/>
</dbReference>
<protein>
    <submittedName>
        <fullName evidence="2">Uncharacterized protein</fullName>
    </submittedName>
</protein>
<dbReference type="AlphaFoldDB" id="A0A086ZTT5"/>
<dbReference type="STRING" id="1437608.GCA_000771645_02143"/>
<dbReference type="EMBL" id="JGYN01000019">
    <property type="protein sequence ID" value="KFI49935.1"/>
    <property type="molecule type" value="Genomic_DNA"/>
</dbReference>
<evidence type="ECO:0000313" key="2">
    <source>
        <dbReference type="EMBL" id="KFI49935.1"/>
    </source>
</evidence>
<evidence type="ECO:0000313" key="3">
    <source>
        <dbReference type="Proteomes" id="UP000029108"/>
    </source>
</evidence>
<proteinExistence type="predicted"/>
<name>A0A086ZTT5_9BIFI</name>
<sequence length="40" mass="5047">MSKHKHRRQTIEHQRQKARRRRRPHTTNPTIRDYSKDPLE</sequence>
<feature type="compositionally biased region" description="Basic residues" evidence="1">
    <location>
        <begin position="16"/>
        <end position="25"/>
    </location>
</feature>
<accession>A0A086ZTT5</accession>
<dbReference type="Proteomes" id="UP000029108">
    <property type="component" value="Unassembled WGS sequence"/>
</dbReference>
<gene>
    <name evidence="2" type="ORF">BBIA_1857</name>
</gene>